<reference evidence="4" key="2">
    <citation type="submission" date="2025-09" db="UniProtKB">
        <authorList>
            <consortium name="Ensembl"/>
        </authorList>
    </citation>
    <scope>IDENTIFICATION</scope>
</reference>
<dbReference type="InterPro" id="IPR008139">
    <property type="entry name" value="SaposinB_dom"/>
</dbReference>
<dbReference type="InterPro" id="IPR007856">
    <property type="entry name" value="SapB_1"/>
</dbReference>
<name>A0A3Q3LES1_9LABR</name>
<evidence type="ECO:0000313" key="4">
    <source>
        <dbReference type="Ensembl" id="ENSLBEP00000007425.1"/>
    </source>
</evidence>
<dbReference type="Proteomes" id="UP000261660">
    <property type="component" value="Unplaced"/>
</dbReference>
<reference evidence="4" key="1">
    <citation type="submission" date="2025-08" db="UniProtKB">
        <authorList>
            <consortium name="Ensembl"/>
        </authorList>
    </citation>
    <scope>IDENTIFICATION</scope>
</reference>
<organism evidence="4 5">
    <name type="scientific">Labrus bergylta</name>
    <name type="common">ballan wrasse</name>
    <dbReference type="NCBI Taxonomy" id="56723"/>
    <lineage>
        <taxon>Eukaryota</taxon>
        <taxon>Metazoa</taxon>
        <taxon>Chordata</taxon>
        <taxon>Craniata</taxon>
        <taxon>Vertebrata</taxon>
        <taxon>Euteleostomi</taxon>
        <taxon>Actinopterygii</taxon>
        <taxon>Neopterygii</taxon>
        <taxon>Teleostei</taxon>
        <taxon>Neoteleostei</taxon>
        <taxon>Acanthomorphata</taxon>
        <taxon>Eupercaria</taxon>
        <taxon>Labriformes</taxon>
        <taxon>Labridae</taxon>
        <taxon>Labrus</taxon>
    </lineage>
</organism>
<dbReference type="InterPro" id="IPR038847">
    <property type="entry name" value="Granulysin-like"/>
</dbReference>
<feature type="domain" description="Saposin B-type" evidence="3">
    <location>
        <begin position="51"/>
        <end position="130"/>
    </location>
</feature>
<keyword evidence="1" id="KW-1015">Disulfide bond</keyword>
<dbReference type="GeneTree" id="ENSGT00940000175159"/>
<keyword evidence="5" id="KW-1185">Reference proteome</keyword>
<dbReference type="SUPFAM" id="SSF47862">
    <property type="entry name" value="Saposin"/>
    <property type="match status" value="1"/>
</dbReference>
<evidence type="ECO:0000256" key="1">
    <source>
        <dbReference type="ARBA" id="ARBA00023157"/>
    </source>
</evidence>
<dbReference type="AlphaFoldDB" id="A0A3Q3LES1"/>
<accession>A0A3Q3LES1</accession>
<dbReference type="PROSITE" id="PS50015">
    <property type="entry name" value="SAP_B"/>
    <property type="match status" value="1"/>
</dbReference>
<evidence type="ECO:0000313" key="5">
    <source>
        <dbReference type="Proteomes" id="UP000261660"/>
    </source>
</evidence>
<evidence type="ECO:0000256" key="2">
    <source>
        <dbReference type="SAM" id="SignalP"/>
    </source>
</evidence>
<dbReference type="InterPro" id="IPR011001">
    <property type="entry name" value="Saposin-like"/>
</dbReference>
<evidence type="ECO:0000259" key="3">
    <source>
        <dbReference type="PROSITE" id="PS50015"/>
    </source>
</evidence>
<dbReference type="Gene3D" id="1.10.225.10">
    <property type="entry name" value="Saposin-like"/>
    <property type="match status" value="1"/>
</dbReference>
<sequence>MRTMTSPAFNIALLLFSANVVKSVEDKNEEELKLKDKRGGHHAEEVRKYSMTSSCRACKFIVNKVKKKLGSDQSKEKIRQLLNNTGNGVKISLIRSGCKKIVRKYQDKVTDALANSGSAAPICDKFRMCK</sequence>
<dbReference type="InParanoid" id="A0A3Q3LES1"/>
<dbReference type="GO" id="GO:0006629">
    <property type="term" value="P:lipid metabolic process"/>
    <property type="evidence" value="ECO:0007669"/>
    <property type="project" value="InterPro"/>
</dbReference>
<feature type="signal peptide" evidence="2">
    <location>
        <begin position="1"/>
        <end position="23"/>
    </location>
</feature>
<dbReference type="STRING" id="56723.ENSLBEP00000007425"/>
<dbReference type="GO" id="GO:0042742">
    <property type="term" value="P:defense response to bacterium"/>
    <property type="evidence" value="ECO:0007669"/>
    <property type="project" value="InterPro"/>
</dbReference>
<dbReference type="Ensembl" id="ENSLBET00000007816.1">
    <property type="protein sequence ID" value="ENSLBEP00000007425.1"/>
    <property type="gene ID" value="ENSLBEG00000005752.1"/>
</dbReference>
<proteinExistence type="predicted"/>
<dbReference type="PANTHER" id="PTHR15541">
    <property type="entry name" value="GRANULYSIN RELATED"/>
    <property type="match status" value="1"/>
</dbReference>
<keyword evidence="2" id="KW-0732">Signal</keyword>
<dbReference type="Pfam" id="PF05184">
    <property type="entry name" value="SapB_1"/>
    <property type="match status" value="1"/>
</dbReference>
<protein>
    <recommendedName>
        <fullName evidence="3">Saposin B-type domain-containing protein</fullName>
    </recommendedName>
</protein>
<feature type="chain" id="PRO_5018582002" description="Saposin B-type domain-containing protein" evidence="2">
    <location>
        <begin position="24"/>
        <end position="130"/>
    </location>
</feature>
<dbReference type="PANTHER" id="PTHR15541:SF2">
    <property type="entry name" value="GRANULYSIN"/>
    <property type="match status" value="1"/>
</dbReference>
<dbReference type="SMART" id="SM00741">
    <property type="entry name" value="SapB"/>
    <property type="match status" value="1"/>
</dbReference>